<reference evidence="1" key="1">
    <citation type="journal article" date="2021" name="Proc. Natl. Acad. Sci. U.S.A.">
        <title>A Catalog of Tens of Thousands of Viruses from Human Metagenomes Reveals Hidden Associations with Chronic Diseases.</title>
        <authorList>
            <person name="Tisza M.J."/>
            <person name="Buck C.B."/>
        </authorList>
    </citation>
    <scope>NUCLEOTIDE SEQUENCE</scope>
    <source>
        <strain evidence="1">Ct90d35</strain>
    </source>
</reference>
<sequence length="47" mass="5464">MATEIENPFISNAFGRFSAGFESPLSHHSKTALIRQSERFFFYFLSF</sequence>
<accession>A0A8S5TNI0</accession>
<name>A0A8S5TNI0_9CAUD</name>
<dbReference type="EMBL" id="BK032865">
    <property type="protein sequence ID" value="DAF64681.1"/>
    <property type="molecule type" value="Genomic_DNA"/>
</dbReference>
<proteinExistence type="predicted"/>
<protein>
    <submittedName>
        <fullName evidence="1">Uncharacterized protein</fullName>
    </submittedName>
</protein>
<organism evidence="1">
    <name type="scientific">Podoviridae sp. ct90d35</name>
    <dbReference type="NCBI Taxonomy" id="2827724"/>
    <lineage>
        <taxon>Viruses</taxon>
        <taxon>Duplodnaviria</taxon>
        <taxon>Heunggongvirae</taxon>
        <taxon>Uroviricota</taxon>
        <taxon>Caudoviricetes</taxon>
    </lineage>
</organism>
<evidence type="ECO:0000313" key="1">
    <source>
        <dbReference type="EMBL" id="DAF64681.1"/>
    </source>
</evidence>